<dbReference type="InterPro" id="IPR014196">
    <property type="entry name" value="SpoIIM"/>
</dbReference>
<comment type="subcellular location">
    <subcellularLocation>
        <location evidence="1">Cell membrane</location>
        <topology evidence="1">Multi-pass membrane protein</topology>
    </subcellularLocation>
    <text evidence="1">Localizes to the sporulation septum and to the second division site within the mother cell. Before the start of engulfment localizes to the septal midpoint, then spreads throughout the septum prior to becoming enriched at the leading edge of the engulfing membrane, where it remains until the completion of membrane migration. Some remain partially trapped at the septum during engulfment and upon completion of engulfment become dispersed in the outer forespore membrane. Localization of the MPD complex to the septal membrane is dependent on SpoIIB.</text>
</comment>
<evidence type="ECO:0000256" key="2">
    <source>
        <dbReference type="SAM" id="Phobius"/>
    </source>
</evidence>
<feature type="transmembrane region" description="Helical" evidence="2">
    <location>
        <begin position="87"/>
        <end position="120"/>
    </location>
</feature>
<keyword evidence="1" id="KW-0749">Sporulation</keyword>
<keyword evidence="2" id="KW-1133">Transmembrane helix</keyword>
<dbReference type="GO" id="GO:0005886">
    <property type="term" value="C:plasma membrane"/>
    <property type="evidence" value="ECO:0007669"/>
    <property type="project" value="UniProtKB-SubCell"/>
</dbReference>
<evidence type="ECO:0000313" key="4">
    <source>
        <dbReference type="Proteomes" id="UP000198571"/>
    </source>
</evidence>
<keyword evidence="1 2" id="KW-0472">Membrane</keyword>
<dbReference type="RefSeq" id="WP_093047210.1">
    <property type="nucleotide sequence ID" value="NZ_FOGT01000001.1"/>
</dbReference>
<dbReference type="NCBIfam" id="TIGR02831">
    <property type="entry name" value="spo_II_M"/>
    <property type="match status" value="1"/>
</dbReference>
<evidence type="ECO:0000313" key="3">
    <source>
        <dbReference type="EMBL" id="SER46761.1"/>
    </source>
</evidence>
<dbReference type="STRING" id="1601833.SAMN05518684_101283"/>
<dbReference type="OrthoDB" id="2065033at2"/>
<dbReference type="PIRSF" id="PIRSF038973">
    <property type="entry name" value="SpoIIM"/>
    <property type="match status" value="1"/>
</dbReference>
<evidence type="ECO:0000256" key="1">
    <source>
        <dbReference type="PIRNR" id="PIRNR038973"/>
    </source>
</evidence>
<dbReference type="Pfam" id="PF01944">
    <property type="entry name" value="SpoIIM"/>
    <property type="match status" value="1"/>
</dbReference>
<organism evidence="3 4">
    <name type="scientific">Salipaludibacillus aurantiacus</name>
    <dbReference type="NCBI Taxonomy" id="1601833"/>
    <lineage>
        <taxon>Bacteria</taxon>
        <taxon>Bacillati</taxon>
        <taxon>Bacillota</taxon>
        <taxon>Bacilli</taxon>
        <taxon>Bacillales</taxon>
        <taxon>Bacillaceae</taxon>
    </lineage>
</organism>
<dbReference type="GO" id="GO:0030435">
    <property type="term" value="P:sporulation resulting in formation of a cellular spore"/>
    <property type="evidence" value="ECO:0007669"/>
    <property type="project" value="UniProtKB-KW"/>
</dbReference>
<comment type="function">
    <text evidence="1">Required for complete septum migration and engulfment of the forespore compartment during sporulation. Required for stabilizing and recruiting of SpoIIP to the septal membrane.</text>
</comment>
<sequence>MGKLYVRRNKLTEYLDNNRAAYIFTTVLLLMGVIFGAIIVNSMNFSQKNDLYAYLTLFFNEVEKGEFANPAAIFTQSFAYYSKMLGFIWVLGLSVIGLPIVFILLFIKGLMVGFTVGFLVDQMGFEGFLFAFTSVFPQNIFLIPVFILVASTATAFSIRIWRQIIRRGHEPIFQHFVSYTFFIFIIGAVLVLISAFEAFISPSVMQFVIRNFIF</sequence>
<name>A0A1H9PEZ7_9BACI</name>
<dbReference type="AlphaFoldDB" id="A0A1H9PEZ7"/>
<feature type="transmembrane region" description="Helical" evidence="2">
    <location>
        <begin position="20"/>
        <end position="40"/>
    </location>
</feature>
<comment type="subunit">
    <text evidence="1">Component of the MPD complex composed of SpoIIM, SpoIIP and SpoIID.</text>
</comment>
<reference evidence="4" key="1">
    <citation type="submission" date="2016-10" db="EMBL/GenBank/DDBJ databases">
        <authorList>
            <person name="Varghese N."/>
            <person name="Submissions S."/>
        </authorList>
    </citation>
    <scope>NUCLEOTIDE SEQUENCE [LARGE SCALE GENOMIC DNA]</scope>
    <source>
        <strain evidence="4">S9</strain>
    </source>
</reference>
<keyword evidence="4" id="KW-1185">Reference proteome</keyword>
<gene>
    <name evidence="3" type="ORF">SAMN05518684_101283</name>
</gene>
<dbReference type="Proteomes" id="UP000198571">
    <property type="component" value="Unassembled WGS sequence"/>
</dbReference>
<feature type="transmembrane region" description="Helical" evidence="2">
    <location>
        <begin position="173"/>
        <end position="196"/>
    </location>
</feature>
<proteinExistence type="predicted"/>
<keyword evidence="1 2" id="KW-0812">Transmembrane</keyword>
<keyword evidence="1" id="KW-1003">Cell membrane</keyword>
<dbReference type="EMBL" id="FOGT01000001">
    <property type="protein sequence ID" value="SER46761.1"/>
    <property type="molecule type" value="Genomic_DNA"/>
</dbReference>
<dbReference type="InterPro" id="IPR002798">
    <property type="entry name" value="SpoIIM-like"/>
</dbReference>
<accession>A0A1H9PEZ7</accession>
<protein>
    <recommendedName>
        <fullName evidence="1">Stage II sporulation protein M</fullName>
    </recommendedName>
</protein>
<feature type="transmembrane region" description="Helical" evidence="2">
    <location>
        <begin position="140"/>
        <end position="161"/>
    </location>
</feature>